<dbReference type="Proteomes" id="UP000321225">
    <property type="component" value="Unassembled WGS sequence"/>
</dbReference>
<proteinExistence type="predicted"/>
<name>A0A511AJP4_9MICO</name>
<organism evidence="1 2">
    <name type="scientific">Microbacterium aerolatum</name>
    <dbReference type="NCBI Taxonomy" id="153731"/>
    <lineage>
        <taxon>Bacteria</taxon>
        <taxon>Bacillati</taxon>
        <taxon>Actinomycetota</taxon>
        <taxon>Actinomycetes</taxon>
        <taxon>Micrococcales</taxon>
        <taxon>Microbacteriaceae</taxon>
        <taxon>Microbacterium</taxon>
    </lineage>
</organism>
<accession>A0A511AJP4</accession>
<gene>
    <name evidence="1" type="ORF">MAE01_13230</name>
</gene>
<sequence>MALGVDELVERLPPFAGLFRIAVEGALGVRILIVDGHVEPFVKLAGLAKETGSDAGESCRLGTTRAVLSLAPFDGYVAHAGAG</sequence>
<dbReference type="EMBL" id="BJUW01000004">
    <property type="protein sequence ID" value="GEK86147.1"/>
    <property type="molecule type" value="Genomic_DNA"/>
</dbReference>
<dbReference type="AlphaFoldDB" id="A0A511AJP4"/>
<evidence type="ECO:0000313" key="1">
    <source>
        <dbReference type="EMBL" id="GEK86147.1"/>
    </source>
</evidence>
<protein>
    <submittedName>
        <fullName evidence="1">Uncharacterized protein</fullName>
    </submittedName>
</protein>
<evidence type="ECO:0000313" key="2">
    <source>
        <dbReference type="Proteomes" id="UP000321225"/>
    </source>
</evidence>
<comment type="caution">
    <text evidence="1">The sequence shown here is derived from an EMBL/GenBank/DDBJ whole genome shotgun (WGS) entry which is preliminary data.</text>
</comment>
<keyword evidence="2" id="KW-1185">Reference proteome</keyword>
<reference evidence="1 2" key="1">
    <citation type="submission" date="2019-07" db="EMBL/GenBank/DDBJ databases">
        <title>Whole genome shotgun sequence of Microbacterium aerolatum NBRC 103071.</title>
        <authorList>
            <person name="Hosoyama A."/>
            <person name="Uohara A."/>
            <person name="Ohji S."/>
            <person name="Ichikawa N."/>
        </authorList>
    </citation>
    <scope>NUCLEOTIDE SEQUENCE [LARGE SCALE GENOMIC DNA]</scope>
    <source>
        <strain evidence="1 2">NBRC 103071</strain>
    </source>
</reference>